<feature type="region of interest" description="Disordered" evidence="3">
    <location>
        <begin position="1"/>
        <end position="58"/>
    </location>
</feature>
<feature type="compositionally biased region" description="Polar residues" evidence="3">
    <location>
        <begin position="283"/>
        <end position="296"/>
    </location>
</feature>
<dbReference type="InterPro" id="IPR001138">
    <property type="entry name" value="Zn2Cys6_DnaBD"/>
</dbReference>
<dbReference type="InterPro" id="IPR036864">
    <property type="entry name" value="Zn2-C6_fun-type_DNA-bd_sf"/>
</dbReference>
<dbReference type="GO" id="GO:0000976">
    <property type="term" value="F:transcription cis-regulatory region binding"/>
    <property type="evidence" value="ECO:0007669"/>
    <property type="project" value="TreeGrafter"/>
</dbReference>
<gene>
    <name evidence="5" type="ORF">HETSPECPRED_001612</name>
</gene>
<evidence type="ECO:0000313" key="5">
    <source>
        <dbReference type="EMBL" id="CAF9913621.1"/>
    </source>
</evidence>
<keyword evidence="2" id="KW-0539">Nucleus</keyword>
<feature type="region of interest" description="Disordered" evidence="3">
    <location>
        <begin position="838"/>
        <end position="895"/>
    </location>
</feature>
<dbReference type="SMART" id="SM00066">
    <property type="entry name" value="GAL4"/>
    <property type="match status" value="1"/>
</dbReference>
<proteinExistence type="predicted"/>
<protein>
    <recommendedName>
        <fullName evidence="4">Zn(2)-C6 fungal-type domain-containing protein</fullName>
    </recommendedName>
</protein>
<dbReference type="CDD" id="cd00067">
    <property type="entry name" value="GAL4"/>
    <property type="match status" value="1"/>
</dbReference>
<dbReference type="SUPFAM" id="SSF57701">
    <property type="entry name" value="Zn2/Cys6 DNA-binding domain"/>
    <property type="match status" value="1"/>
</dbReference>
<evidence type="ECO:0000256" key="1">
    <source>
        <dbReference type="ARBA" id="ARBA00004123"/>
    </source>
</evidence>
<dbReference type="PROSITE" id="PS50048">
    <property type="entry name" value="ZN2_CY6_FUNGAL_2"/>
    <property type="match status" value="1"/>
</dbReference>
<dbReference type="Pfam" id="PF00172">
    <property type="entry name" value="Zn_clus"/>
    <property type="match status" value="1"/>
</dbReference>
<dbReference type="OrthoDB" id="5391043at2759"/>
<evidence type="ECO:0000259" key="4">
    <source>
        <dbReference type="PROSITE" id="PS50048"/>
    </source>
</evidence>
<comment type="caution">
    <text evidence="5">The sequence shown here is derived from an EMBL/GenBank/DDBJ whole genome shotgun (WGS) entry which is preliminary data.</text>
</comment>
<dbReference type="PANTHER" id="PTHR37534">
    <property type="entry name" value="TRANSCRIPTIONAL ACTIVATOR PROTEIN UGA3"/>
    <property type="match status" value="1"/>
</dbReference>
<dbReference type="Proteomes" id="UP000664521">
    <property type="component" value="Unassembled WGS sequence"/>
</dbReference>
<feature type="compositionally biased region" description="Low complexity" evidence="3">
    <location>
        <begin position="844"/>
        <end position="855"/>
    </location>
</feature>
<comment type="subcellular location">
    <subcellularLocation>
        <location evidence="1">Nucleus</location>
    </subcellularLocation>
</comment>
<evidence type="ECO:0000256" key="2">
    <source>
        <dbReference type="ARBA" id="ARBA00023242"/>
    </source>
</evidence>
<evidence type="ECO:0000313" key="6">
    <source>
        <dbReference type="Proteomes" id="UP000664521"/>
    </source>
</evidence>
<organism evidence="5 6">
    <name type="scientific">Heterodermia speciosa</name>
    <dbReference type="NCBI Taxonomy" id="116794"/>
    <lineage>
        <taxon>Eukaryota</taxon>
        <taxon>Fungi</taxon>
        <taxon>Dikarya</taxon>
        <taxon>Ascomycota</taxon>
        <taxon>Pezizomycotina</taxon>
        <taxon>Lecanoromycetes</taxon>
        <taxon>OSLEUM clade</taxon>
        <taxon>Lecanoromycetidae</taxon>
        <taxon>Caliciales</taxon>
        <taxon>Physciaceae</taxon>
        <taxon>Heterodermia</taxon>
    </lineage>
</organism>
<feature type="compositionally biased region" description="Polar residues" evidence="3">
    <location>
        <begin position="875"/>
        <end position="888"/>
    </location>
</feature>
<feature type="region of interest" description="Disordered" evidence="3">
    <location>
        <begin position="238"/>
        <end position="303"/>
    </location>
</feature>
<dbReference type="PANTHER" id="PTHR37534:SF23">
    <property type="entry name" value="ZN(II)2CYS6 TRANSCRIPTION FACTOR (EUROFUNG)"/>
    <property type="match status" value="1"/>
</dbReference>
<feature type="compositionally biased region" description="Polar residues" evidence="3">
    <location>
        <begin position="166"/>
        <end position="180"/>
    </location>
</feature>
<reference evidence="5" key="1">
    <citation type="submission" date="2021-03" db="EMBL/GenBank/DDBJ databases">
        <authorList>
            <person name="Tagirdzhanova G."/>
        </authorList>
    </citation>
    <scope>NUCLEOTIDE SEQUENCE</scope>
</reference>
<dbReference type="GO" id="GO:0000981">
    <property type="term" value="F:DNA-binding transcription factor activity, RNA polymerase II-specific"/>
    <property type="evidence" value="ECO:0007669"/>
    <property type="project" value="InterPro"/>
</dbReference>
<feature type="region of interest" description="Disordered" evidence="3">
    <location>
        <begin position="125"/>
        <end position="180"/>
    </location>
</feature>
<feature type="compositionally biased region" description="Polar residues" evidence="3">
    <location>
        <begin position="125"/>
        <end position="138"/>
    </location>
</feature>
<dbReference type="EMBL" id="CAJPDS010000013">
    <property type="protein sequence ID" value="CAF9913621.1"/>
    <property type="molecule type" value="Genomic_DNA"/>
</dbReference>
<dbReference type="PROSITE" id="PS00463">
    <property type="entry name" value="ZN2_CY6_FUNGAL_1"/>
    <property type="match status" value="1"/>
</dbReference>
<dbReference type="GO" id="GO:0005634">
    <property type="term" value="C:nucleus"/>
    <property type="evidence" value="ECO:0007669"/>
    <property type="project" value="UniProtKB-SubCell"/>
</dbReference>
<dbReference type="GO" id="GO:0008270">
    <property type="term" value="F:zinc ion binding"/>
    <property type="evidence" value="ECO:0007669"/>
    <property type="project" value="InterPro"/>
</dbReference>
<evidence type="ECO:0000256" key="3">
    <source>
        <dbReference type="SAM" id="MobiDB-lite"/>
    </source>
</evidence>
<feature type="domain" description="Zn(2)-C6 fungal-type" evidence="4">
    <location>
        <begin position="71"/>
        <end position="99"/>
    </location>
</feature>
<accession>A0A8H3EVV3</accession>
<keyword evidence="6" id="KW-1185">Reference proteome</keyword>
<dbReference type="AlphaFoldDB" id="A0A8H3EVV3"/>
<feature type="compositionally biased region" description="Basic and acidic residues" evidence="3">
    <location>
        <begin position="1078"/>
        <end position="1100"/>
    </location>
</feature>
<dbReference type="GO" id="GO:0045944">
    <property type="term" value="P:positive regulation of transcription by RNA polymerase II"/>
    <property type="evidence" value="ECO:0007669"/>
    <property type="project" value="TreeGrafter"/>
</dbReference>
<sequence>METPLVQGPVPKPGEGSIVFENPQAPATGKKHSSAKMRKEAAAAAPSKDGLEPGDANETVPMKARKRTKTGCLTCRKRRIKCGEERPTCSNCVKSKRNCEGYIPRVIFKDPLGAYRPVAGNTQSSGAHFQSMSTQAEGNGSVLRAPSGMTSQAALPPIAPRPSPPSQQNGTMQASPTVAQSSAAEQYSLFGYSFDGQTYGQAFSECEVPPSMPLDPQHQRNSFGSELVSPKTEGISTNCFGSMQQPKLRHRTTGESDSGIDMTLAGYSSHSSTSSSGPPTVPANIQIQDTSPTTFDQPPRRSLDRPMEALFPHYVEHILPEQYSNPEQIYYSERQWPSHTSNIDGQPFAPADCHLPPDPLTTSTYPELTAPSQGFQGRKALLKTVVKVDDNPDLLSPGNQTLGPIPINNPAPLTQVPSTLGPIKNPAPLAQVPSTASTSGRYAQSLDVRNDNDIDDPEDDIWDVSSDEEMAVVSSQFPQTQSHDLGMMIALSANQHGKSFRSLTNFLHEPNVLATYRPTYAASPLRDPQTALVFCHFITATAPTISASERHTINSASMFSGLPVPKSHQGLWTYTMPMLALHHQGLLHAMLALASLHIAKLQKTSSTPSLKHYHFALRKVAKSLSNSTKRNDVATLAATLLLGFYEVTTAEHNKWNSHLAGAKQLIVQTDFVNTANRIRAHKAQLAMNQSQQFFNSSVNEYGQPYMQQHQYYDFSESTDGLDENLISTFMGWRTSYNQYGQIIEGNKEAIPPSTKPVTQSEIDTFEAQCDLFWWYAKQDMYQSIISGNRLLLPYERWTHCPPRAPIGRLDAVYGTMDHLILLMARIADFAGKDSSRKQKVFAKAQQSQAQSTTSANDYPNPSHPPITGYAIPSDGSYTPIPSTQQQHMPTPDLDLESSTAAAHNEWLSISRALDVFEESLGPSYAALSPDHMTPLSTPFGPALYYRTYGIACIWSLYYCGRIISARVHPSMPPAAMAAAGIAAPRTAALANIIGRINGGLQPISTSVPLNPAHGAALMDACMGLFHAGVQYRDAAQRGWTITKLRDIARLTGWQTSALIASGCERAWQKAFEMGKGPKYERTMNSAAKDDRVAGRSRDPDQGPPKDNNDRRFVKVNPGTRVYWAMGILSVDEDMGLGGLRIE</sequence>
<dbReference type="Pfam" id="PF11951">
    <property type="entry name" value="Fungal_trans_2"/>
    <property type="match status" value="1"/>
</dbReference>
<dbReference type="Gene3D" id="4.10.240.10">
    <property type="entry name" value="Zn(2)-C6 fungal-type DNA-binding domain"/>
    <property type="match status" value="1"/>
</dbReference>
<name>A0A8H3EVV3_9LECA</name>
<dbReference type="InterPro" id="IPR021858">
    <property type="entry name" value="Fun_TF"/>
</dbReference>
<feature type="region of interest" description="Disordered" evidence="3">
    <location>
        <begin position="1078"/>
        <end position="1112"/>
    </location>
</feature>